<proteinExistence type="predicted"/>
<feature type="compositionally biased region" description="Polar residues" evidence="1">
    <location>
        <begin position="1702"/>
        <end position="1723"/>
    </location>
</feature>
<feature type="region of interest" description="Disordered" evidence="1">
    <location>
        <begin position="1060"/>
        <end position="1119"/>
    </location>
</feature>
<feature type="compositionally biased region" description="Basic residues" evidence="1">
    <location>
        <begin position="1480"/>
        <end position="1491"/>
    </location>
</feature>
<reference evidence="3" key="1">
    <citation type="journal article" date="2013" name="Genetics">
        <title>The draft genome and transcriptome of Panagrellus redivivus are shaped by the harsh demands of a free-living lifestyle.</title>
        <authorList>
            <person name="Srinivasan J."/>
            <person name="Dillman A.R."/>
            <person name="Macchietto M.G."/>
            <person name="Heikkinen L."/>
            <person name="Lakso M."/>
            <person name="Fracchia K.M."/>
            <person name="Antoshechkin I."/>
            <person name="Mortazavi A."/>
            <person name="Wong G."/>
            <person name="Sternberg P.W."/>
        </authorList>
    </citation>
    <scope>NUCLEOTIDE SEQUENCE [LARGE SCALE GENOMIC DNA]</scope>
    <source>
        <strain evidence="3">MT8872</strain>
    </source>
</reference>
<feature type="region of interest" description="Disordered" evidence="1">
    <location>
        <begin position="1561"/>
        <end position="1602"/>
    </location>
</feature>
<feature type="compositionally biased region" description="Low complexity" evidence="1">
    <location>
        <begin position="381"/>
        <end position="403"/>
    </location>
</feature>
<feature type="compositionally biased region" description="Low complexity" evidence="1">
    <location>
        <begin position="1456"/>
        <end position="1471"/>
    </location>
</feature>
<dbReference type="PANTHER" id="PTHR21344">
    <property type="entry name" value="RAL GTPASE-ACTIVATING PROTEIN SUBUNIT BETA"/>
    <property type="match status" value="1"/>
</dbReference>
<dbReference type="InterPro" id="IPR035974">
    <property type="entry name" value="Rap/Ran-GAP_sf"/>
</dbReference>
<dbReference type="SUPFAM" id="SSF111347">
    <property type="entry name" value="Rap/Ran-GAP"/>
    <property type="match status" value="1"/>
</dbReference>
<organism evidence="3 4">
    <name type="scientific">Panagrellus redivivus</name>
    <name type="common">Microworm</name>
    <dbReference type="NCBI Taxonomy" id="6233"/>
    <lineage>
        <taxon>Eukaryota</taxon>
        <taxon>Metazoa</taxon>
        <taxon>Ecdysozoa</taxon>
        <taxon>Nematoda</taxon>
        <taxon>Chromadorea</taxon>
        <taxon>Rhabditida</taxon>
        <taxon>Tylenchina</taxon>
        <taxon>Panagrolaimomorpha</taxon>
        <taxon>Panagrolaimoidea</taxon>
        <taxon>Panagrolaimidae</taxon>
        <taxon>Panagrellus</taxon>
    </lineage>
</organism>
<keyword evidence="3" id="KW-1185">Reference proteome</keyword>
<evidence type="ECO:0000256" key="1">
    <source>
        <dbReference type="SAM" id="MobiDB-lite"/>
    </source>
</evidence>
<feature type="compositionally biased region" description="Low complexity" evidence="1">
    <location>
        <begin position="1496"/>
        <end position="1512"/>
    </location>
</feature>
<dbReference type="WBParaSite" id="Pan_g14520.t1">
    <property type="protein sequence ID" value="Pan_g14520.t1"/>
    <property type="gene ID" value="Pan_g14520"/>
</dbReference>
<feature type="compositionally biased region" description="Low complexity" evidence="1">
    <location>
        <begin position="1730"/>
        <end position="1744"/>
    </location>
</feature>
<dbReference type="Pfam" id="PF20412">
    <property type="entry name" value="RALGAPB_N"/>
    <property type="match status" value="1"/>
</dbReference>
<feature type="region of interest" description="Disordered" evidence="1">
    <location>
        <begin position="372"/>
        <end position="403"/>
    </location>
</feature>
<sequence>MELYTQWPVLEFAEVKASILARFSAETGESVAHLLVKELVQTIDQRDGEAASMKVGTEADLEWVMQILNHAFSLSFANPRDYETIHAAVRIYVTWCSALSVEAHPSCPPTLKAHPDRYFRRMLDAMRPVFSPREADLSTPASADSGIRQATEMRIILEGLRHLSTRIIDEYKDEVWSQLILFLLNVNAQMLNDPHVLDDAHSPVANDLVGTLFTCWTTAALSEHIPSPAYWKTLTLMARKWALGQVSFIEHWGRHTLQLGAVIMAKTVQTDGALLSLTKDGESTVPFPKSASEAWFRLFHVFPRPIEILLDAKGDASVNAETAGLVFYLAVLAHSRLVDIILGDTKVSMDFNESVELATLWANNRKELQDEFSRSYHQQRSSSMSTTASNNTDAASSSVSGNSSIGRKHAVIIPNTISRHNGVHRLSGRNNNTIKAPEIEEPAPLPAVAALADFTRPKPGQFVHHYLKANPFRQLERPSDYDLMRKFSTTALLEVFLYILGDAAAIGESIGEIGGLRRLEVLETGDATSARSMSSVECDNFPASAASANGNNGDNKVTRRSFATSTASSTSDYASVYNRQAPSASVTASQPPTSASSMHSVASDGGPSMDGLAAGRAAAIGALCRIVCEKSSTEELPPAQLAQFYLILHKALVERDRLTLCSVLYYGTELFKLGLRGVEILLPNYLMAVDIILTESLKLRLHPSIPEVEMRHTCLQAIASIVAWPTTFGAAAVVDEAAWSRLGHGQNNVLEQRPTFLDLRQRLLRTLVHALRNESDSTNLHLALSSCAVLVAECCRHDIESGVIVAPTESASEGSLFAVSALRSIVSAICDNVAKPAWTAELTTTLAALDCLNALAGSPRAVLFAGGDMSTGSLVVTSLARFIDHQLRKPPPLHSRDLHSSVVAAYSSLAVWLSTTPELAEIESCLATVAEAIEFGLTGGRGMASVSNDSEHKPASLRVRDAADNLLNTLLNLSSADVNGSAEIVDERTLLYKFGPDVIDTTKFRHFLVNQSTLIAVYEASKLATTTAAASFPPAVIVVTRTPYALAHASLLRLKPSTIASGDSNEDHGSGNGSDGVSSSSSVSESKPPLRRLQTERRDSVDSAFEGPSDGPTTPTGAIKQFEFPAGFDRPLCQLDAAYPPFGAAPPPINGSHADIGHIVRSLESINARLAAGGGSASGERDTNNVWIQSSLGALLSEQLKPMPPVSKVNSIRNFLYDFGLLNSSTFGSNLIPLDSGRSDEFYRDLHHLVDRTQVRATQTVGIFYVREGQSTANEILDNALYLDETCADFCGLLADLGECVDVANHAHWTGHWATAYSSDRKPMDAHNVKNERYTIDGITHCLWSADSLLEVAFVMYSERSRRLNTLVSSEKNQQTTKYSSVSAKMSHNSNVDAVFDDEPGNPVASWQALRAHEAHHHHRLHPQMALLPEANNNVCCPPPTPQSPYVRRCLTVQTSGTSSGASSGDSDSSTLLKSPLNHGQHHRLYVRHAHPPIGSGPKSLSRRSSLSPRLGDGATPFVFDASLLDEGTDFRKYARSPPSPRKSIGRRRDSLPSFVVLANEDTDEANRRRSMQSAVPHGGLQRRHRSKSPEHHQPNNSTSAIGGIFKAFFARRGGKTPEPDANDGIISGEKLVTDAVVYPTTVPSIAVSQAQLNFAQSHGSAGAGGHRSLIRPTSPDTNGQASSRRSDVSQHSHVSGSSPSTAANRTKSSSTIASDCGSNSFAKSGHAAPSIISDKSSTSSSPKRCPDQRIFIVWLERIEDMYAFPTESLFDISTDGHASPSVRPDHVVLFLHPAEPGLIRIHVDGVWTKHGQPGPLVDGAVVSISALPALLRQTVASIARRRCLVEVDSLSTTFSRRRHSIQDFARKYAIAGTSYIEYLDSFIST</sequence>
<feature type="region of interest" description="Disordered" evidence="1">
    <location>
        <begin position="1658"/>
        <end position="1745"/>
    </location>
</feature>
<dbReference type="Proteomes" id="UP000492821">
    <property type="component" value="Unassembled WGS sequence"/>
</dbReference>
<name>A0A7E4UYX2_PANRE</name>
<evidence type="ECO:0000313" key="4">
    <source>
        <dbReference type="WBParaSite" id="Pan_g14520.t1"/>
    </source>
</evidence>
<dbReference type="InterPro" id="IPR039930">
    <property type="entry name" value="RALGAPB"/>
</dbReference>
<dbReference type="PANTHER" id="PTHR21344:SF1">
    <property type="entry name" value="RAL GTPASE-ACTIVATING PROTEIN SUBUNIT BETA"/>
    <property type="match status" value="1"/>
</dbReference>
<dbReference type="InterPro" id="IPR046859">
    <property type="entry name" value="RGPA/RALGAPB_N"/>
</dbReference>
<feature type="domain" description="Ral GTPase-activating protein subunit alpha/beta N-terminal" evidence="2">
    <location>
        <begin position="150"/>
        <end position="264"/>
    </location>
</feature>
<feature type="region of interest" description="Disordered" evidence="1">
    <location>
        <begin position="1456"/>
        <end position="1513"/>
    </location>
</feature>
<reference evidence="4" key="2">
    <citation type="submission" date="2020-10" db="UniProtKB">
        <authorList>
            <consortium name="WormBaseParasite"/>
        </authorList>
    </citation>
    <scope>IDENTIFICATION</scope>
</reference>
<dbReference type="GO" id="GO:0005096">
    <property type="term" value="F:GTPase activator activity"/>
    <property type="evidence" value="ECO:0007669"/>
    <property type="project" value="InterPro"/>
</dbReference>
<feature type="compositionally biased region" description="Low complexity" evidence="1">
    <location>
        <begin position="1692"/>
        <end position="1701"/>
    </location>
</feature>
<accession>A0A7E4UYX2</accession>
<feature type="compositionally biased region" description="Low complexity" evidence="1">
    <location>
        <begin position="1075"/>
        <end position="1086"/>
    </location>
</feature>
<feature type="compositionally biased region" description="Polar residues" evidence="1">
    <location>
        <begin position="583"/>
        <end position="600"/>
    </location>
</feature>
<protein>
    <submittedName>
        <fullName evidence="4">RALGAPB_N domain-containing protein</fullName>
    </submittedName>
</protein>
<feature type="region of interest" description="Disordered" evidence="1">
    <location>
        <begin position="583"/>
        <end position="604"/>
    </location>
</feature>
<evidence type="ECO:0000259" key="2">
    <source>
        <dbReference type="Pfam" id="PF20412"/>
    </source>
</evidence>
<evidence type="ECO:0000313" key="3">
    <source>
        <dbReference type="Proteomes" id="UP000492821"/>
    </source>
</evidence>
<dbReference type="GO" id="GO:0051056">
    <property type="term" value="P:regulation of small GTPase mediated signal transduction"/>
    <property type="evidence" value="ECO:0007669"/>
    <property type="project" value="InterPro"/>
</dbReference>
<feature type="compositionally biased region" description="Polar residues" evidence="1">
    <location>
        <begin position="1675"/>
        <end position="1684"/>
    </location>
</feature>
<dbReference type="Gene3D" id="3.40.50.11210">
    <property type="entry name" value="Rap/Ran-GAP"/>
    <property type="match status" value="1"/>
</dbReference>